<comment type="caution">
    <text evidence="2">The sequence shown here is derived from an EMBL/GenBank/DDBJ whole genome shotgun (WGS) entry which is preliminary data.</text>
</comment>
<name>A0ABU0RW17_9ACTN</name>
<evidence type="ECO:0008006" key="4">
    <source>
        <dbReference type="Google" id="ProtNLM"/>
    </source>
</evidence>
<protein>
    <recommendedName>
        <fullName evidence="4">Secreted protein</fullName>
    </recommendedName>
</protein>
<organism evidence="2 3">
    <name type="scientific">Streptomyces turgidiscabies</name>
    <dbReference type="NCBI Taxonomy" id="85558"/>
    <lineage>
        <taxon>Bacteria</taxon>
        <taxon>Bacillati</taxon>
        <taxon>Actinomycetota</taxon>
        <taxon>Actinomycetes</taxon>
        <taxon>Kitasatosporales</taxon>
        <taxon>Streptomycetaceae</taxon>
        <taxon>Streptomyces</taxon>
    </lineage>
</organism>
<evidence type="ECO:0000256" key="1">
    <source>
        <dbReference type="SAM" id="MobiDB-lite"/>
    </source>
</evidence>
<gene>
    <name evidence="2" type="ORF">QFZ49_006144</name>
</gene>
<evidence type="ECO:0000313" key="3">
    <source>
        <dbReference type="Proteomes" id="UP001223072"/>
    </source>
</evidence>
<proteinExistence type="predicted"/>
<dbReference type="Proteomes" id="UP001223072">
    <property type="component" value="Unassembled WGS sequence"/>
</dbReference>
<dbReference type="Pfam" id="PF19949">
    <property type="entry name" value="DUF6411"/>
    <property type="match status" value="1"/>
</dbReference>
<feature type="compositionally biased region" description="Low complexity" evidence="1">
    <location>
        <begin position="58"/>
        <end position="71"/>
    </location>
</feature>
<dbReference type="EMBL" id="JAUSZS010000008">
    <property type="protein sequence ID" value="MDQ0936169.1"/>
    <property type="molecule type" value="Genomic_DNA"/>
</dbReference>
<accession>A0ABU0RW17</accession>
<keyword evidence="3" id="KW-1185">Reference proteome</keyword>
<sequence>MIIAAVVGLCVVLAVLAFLAPRLSRHPQRGAQRSLGAGSRTGSKAPGVLGKLFSKPFRSSSRAVGRSGSAGRRTRGRMPF</sequence>
<dbReference type="InterPro" id="IPR045636">
    <property type="entry name" value="DUF6411"/>
</dbReference>
<evidence type="ECO:0000313" key="2">
    <source>
        <dbReference type="EMBL" id="MDQ0936169.1"/>
    </source>
</evidence>
<reference evidence="2 3" key="1">
    <citation type="submission" date="2023-07" db="EMBL/GenBank/DDBJ databases">
        <title>Comparative genomics of wheat-associated soil bacteria to identify genetic determinants of phenazine resistance.</title>
        <authorList>
            <person name="Mouncey N."/>
        </authorList>
    </citation>
    <scope>NUCLEOTIDE SEQUENCE [LARGE SCALE GENOMIC DNA]</scope>
    <source>
        <strain evidence="2 3">W2I16</strain>
    </source>
</reference>
<dbReference type="RefSeq" id="WP_307629637.1">
    <property type="nucleotide sequence ID" value="NZ_JAUSZS010000008.1"/>
</dbReference>
<feature type="region of interest" description="Disordered" evidence="1">
    <location>
        <begin position="26"/>
        <end position="80"/>
    </location>
</feature>